<dbReference type="InterPro" id="IPR012912">
    <property type="entry name" value="Plasmid_pRiA4b_Orf3-like"/>
</dbReference>
<dbReference type="InterPro" id="IPR024047">
    <property type="entry name" value="MM3350-like_sf"/>
</dbReference>
<dbReference type="AlphaFoldDB" id="A0A840E1G0"/>
<dbReference type="PANTHER" id="PTHR41878">
    <property type="entry name" value="LEXA REPRESSOR-RELATED"/>
    <property type="match status" value="1"/>
</dbReference>
<evidence type="ECO:0000313" key="3">
    <source>
        <dbReference type="Proteomes" id="UP000559598"/>
    </source>
</evidence>
<dbReference type="Pfam" id="PF07929">
    <property type="entry name" value="PRiA4_ORF3"/>
    <property type="match status" value="1"/>
</dbReference>
<dbReference type="EMBL" id="JACIDE010000040">
    <property type="protein sequence ID" value="MBB4075609.1"/>
    <property type="molecule type" value="Genomic_DNA"/>
</dbReference>
<accession>A0A840E1G0</accession>
<dbReference type="SUPFAM" id="SSF159941">
    <property type="entry name" value="MM3350-like"/>
    <property type="match status" value="1"/>
</dbReference>
<dbReference type="Proteomes" id="UP000559598">
    <property type="component" value="Unassembled WGS sequence"/>
</dbReference>
<organism evidence="2 3">
    <name type="scientific">Anoxybacteroides voinovskiense</name>
    <dbReference type="NCBI Taxonomy" id="230470"/>
    <lineage>
        <taxon>Bacteria</taxon>
        <taxon>Bacillati</taxon>
        <taxon>Bacillota</taxon>
        <taxon>Bacilli</taxon>
        <taxon>Bacillales</taxon>
        <taxon>Anoxybacillaceae</taxon>
        <taxon>Anoxybacteroides</taxon>
    </lineage>
</organism>
<sequence>MTAAWEALKKGTNLSDDETLPTSLRHEMEQVLKGEKQTETIYQLKIELCDIHPPIWRRVLVPSTISFHQLHLVIQQAMGWLNDHLYEFETKDAIVDIPHPDDAFIPFQKRKLDAQRTLAKEHLHKEKQKIIYTYDFGDDWKHTITLEKIEKTAEPLTHPICLKGKRACPPEDIGGSWGYQETLAMLQDDTRKEESEEFFDWYGGTFDPEYFDLEEANKRLSIVVFV</sequence>
<feature type="domain" description="Plasmid pRiA4b Orf3-like" evidence="1">
    <location>
        <begin position="41"/>
        <end position="215"/>
    </location>
</feature>
<evidence type="ECO:0000259" key="1">
    <source>
        <dbReference type="Pfam" id="PF07929"/>
    </source>
</evidence>
<keyword evidence="3" id="KW-1185">Reference proteome</keyword>
<dbReference type="PANTHER" id="PTHR41878:SF1">
    <property type="entry name" value="TNPR PROTEIN"/>
    <property type="match status" value="1"/>
</dbReference>
<gene>
    <name evidence="2" type="ORF">GGR02_003461</name>
</gene>
<dbReference type="Gene3D" id="3.10.290.30">
    <property type="entry name" value="MM3350-like"/>
    <property type="match status" value="1"/>
</dbReference>
<dbReference type="RefSeq" id="WP_183186078.1">
    <property type="nucleotide sequence ID" value="NZ_BMNP01000041.1"/>
</dbReference>
<comment type="caution">
    <text evidence="2">The sequence shown here is derived from an EMBL/GenBank/DDBJ whole genome shotgun (WGS) entry which is preliminary data.</text>
</comment>
<proteinExistence type="predicted"/>
<protein>
    <recommendedName>
        <fullName evidence="1">Plasmid pRiA4b Orf3-like domain-containing protein</fullName>
    </recommendedName>
</protein>
<reference evidence="2 3" key="1">
    <citation type="submission" date="2020-08" db="EMBL/GenBank/DDBJ databases">
        <title>Genomic Encyclopedia of Type Strains, Phase IV (KMG-IV): sequencing the most valuable type-strain genomes for metagenomic binning, comparative biology and taxonomic classification.</title>
        <authorList>
            <person name="Goeker M."/>
        </authorList>
    </citation>
    <scope>NUCLEOTIDE SEQUENCE [LARGE SCALE GENOMIC DNA]</scope>
    <source>
        <strain evidence="2 3">DSM 17075</strain>
    </source>
</reference>
<evidence type="ECO:0000313" key="2">
    <source>
        <dbReference type="EMBL" id="MBB4075609.1"/>
    </source>
</evidence>
<name>A0A840E1G0_9BACL</name>